<dbReference type="SUPFAM" id="SSF103084">
    <property type="entry name" value="Holliday junction resolvase RusA"/>
    <property type="match status" value="1"/>
</dbReference>
<dbReference type="GO" id="GO:0000287">
    <property type="term" value="F:magnesium ion binding"/>
    <property type="evidence" value="ECO:0007669"/>
    <property type="project" value="InterPro"/>
</dbReference>
<accession>A0A437LZJ0</accession>
<comment type="caution">
    <text evidence="2">The sequence shown here is derived from an EMBL/GenBank/DDBJ whole genome shotgun (WGS) entry which is preliminary data.</text>
</comment>
<sequence length="220" mass="24431">MRCRWDRAAPRSAVRPHPDRHHQAEPAQGAEVPPVSLHETRLVLPLPPSANRLWRVFKGQVRKSTDYRKWADDASDAVSHQLGGQARLTWFTASITLPVTRRDPDNAIKPIMDALQAGGAIQDDSMLRGLTLDVDDDCPAEWVSIGLFEAPAPRAVREVQEAQRRAWEAAHVLLTEHTAKLTPAPYGRCVRVRDLGPDNIPAPMAANMLALAERIMGRRA</sequence>
<dbReference type="Gene3D" id="3.30.1330.70">
    <property type="entry name" value="Holliday junction resolvase RusA"/>
    <property type="match status" value="1"/>
</dbReference>
<dbReference type="AlphaFoldDB" id="A0A437LZJ0"/>
<dbReference type="Proteomes" id="UP000282957">
    <property type="component" value="Unassembled WGS sequence"/>
</dbReference>
<keyword evidence="3" id="KW-1185">Reference proteome</keyword>
<organism evidence="2 3">
    <name type="scientific">Rhodovarius crocodyli</name>
    <dbReference type="NCBI Taxonomy" id="1979269"/>
    <lineage>
        <taxon>Bacteria</taxon>
        <taxon>Pseudomonadati</taxon>
        <taxon>Pseudomonadota</taxon>
        <taxon>Alphaproteobacteria</taxon>
        <taxon>Acetobacterales</taxon>
        <taxon>Roseomonadaceae</taxon>
        <taxon>Rhodovarius</taxon>
    </lineage>
</organism>
<reference evidence="2 3" key="1">
    <citation type="submission" date="2019-01" db="EMBL/GenBank/DDBJ databases">
        <authorList>
            <person name="Chen W.-M."/>
        </authorList>
    </citation>
    <scope>NUCLEOTIDE SEQUENCE [LARGE SCALE GENOMIC DNA]</scope>
    <source>
        <strain evidence="2 3">CCP-6</strain>
    </source>
</reference>
<dbReference type="OrthoDB" id="7596919at2"/>
<evidence type="ECO:0000313" key="3">
    <source>
        <dbReference type="Proteomes" id="UP000282957"/>
    </source>
</evidence>
<proteinExistence type="predicted"/>
<evidence type="ECO:0000313" key="2">
    <source>
        <dbReference type="EMBL" id="RVT90733.1"/>
    </source>
</evidence>
<name>A0A437LZJ0_9PROT</name>
<dbReference type="GO" id="GO:0006310">
    <property type="term" value="P:DNA recombination"/>
    <property type="evidence" value="ECO:0007669"/>
    <property type="project" value="InterPro"/>
</dbReference>
<dbReference type="GO" id="GO:0006281">
    <property type="term" value="P:DNA repair"/>
    <property type="evidence" value="ECO:0007669"/>
    <property type="project" value="InterPro"/>
</dbReference>
<gene>
    <name evidence="2" type="ORF">EOD42_23310</name>
</gene>
<dbReference type="InterPro" id="IPR008822">
    <property type="entry name" value="Endonuclease_RusA-like"/>
</dbReference>
<evidence type="ECO:0000256" key="1">
    <source>
        <dbReference type="SAM" id="MobiDB-lite"/>
    </source>
</evidence>
<dbReference type="EMBL" id="SACL01000012">
    <property type="protein sequence ID" value="RVT90733.1"/>
    <property type="molecule type" value="Genomic_DNA"/>
</dbReference>
<dbReference type="Pfam" id="PF05866">
    <property type="entry name" value="RusA"/>
    <property type="match status" value="1"/>
</dbReference>
<feature type="region of interest" description="Disordered" evidence="1">
    <location>
        <begin position="1"/>
        <end position="34"/>
    </location>
</feature>
<protein>
    <submittedName>
        <fullName evidence="2">RusA family crossover junction endodeoxyribonuclease</fullName>
    </submittedName>
</protein>
<dbReference type="InterPro" id="IPR036614">
    <property type="entry name" value="RusA-like_sf"/>
</dbReference>